<evidence type="ECO:0000256" key="1">
    <source>
        <dbReference type="ARBA" id="ARBA00000799"/>
    </source>
</evidence>
<dbReference type="STRING" id="33935.ADM90_18370"/>
<accession>A0A0N0CVK1</accession>
<dbReference type="PANTHER" id="PTHR42839">
    <property type="entry name" value="ISOCHORISMATE SYNTHASE ENTC"/>
    <property type="match status" value="1"/>
</dbReference>
<dbReference type="GO" id="GO:0008909">
    <property type="term" value="F:isochorismate synthase activity"/>
    <property type="evidence" value="ECO:0007669"/>
    <property type="project" value="UniProtKB-EC"/>
</dbReference>
<name>A0A0N0CVK1_9BACI</name>
<evidence type="ECO:0000256" key="4">
    <source>
        <dbReference type="ARBA" id="ARBA00023235"/>
    </source>
</evidence>
<evidence type="ECO:0000313" key="8">
    <source>
        <dbReference type="Proteomes" id="UP000037977"/>
    </source>
</evidence>
<reference evidence="7 8" key="1">
    <citation type="submission" date="2015-07" db="EMBL/GenBank/DDBJ databases">
        <title>Genome sequencing project for genomic taxonomy and phylogenomics of Bacillus-like bacteria.</title>
        <authorList>
            <person name="Liu B."/>
            <person name="Wang J."/>
            <person name="Zhu Y."/>
            <person name="Liu G."/>
            <person name="Chen Q."/>
            <person name="Chen Z."/>
            <person name="Che J."/>
            <person name="Ge C."/>
            <person name="Shi H."/>
            <person name="Pan Z."/>
            <person name="Liu X."/>
        </authorList>
    </citation>
    <scope>NUCLEOTIDE SEQUENCE [LARGE SCALE GENOMIC DNA]</scope>
    <source>
        <strain evidence="7 8">DSM 54</strain>
    </source>
</reference>
<protein>
    <recommendedName>
        <fullName evidence="3">isochorismate synthase</fullName>
        <ecNumber evidence="3">5.4.4.2</ecNumber>
    </recommendedName>
    <alternativeName>
        <fullName evidence="5">Isochorismate mutase</fullName>
    </alternativeName>
</protein>
<dbReference type="Proteomes" id="UP000037977">
    <property type="component" value="Unassembled WGS sequence"/>
</dbReference>
<dbReference type="NCBIfam" id="TIGR00543">
    <property type="entry name" value="isochor_syn"/>
    <property type="match status" value="1"/>
</dbReference>
<evidence type="ECO:0000256" key="5">
    <source>
        <dbReference type="ARBA" id="ARBA00041564"/>
    </source>
</evidence>
<sequence>MMKTKLSEILQNFQKQDTLFKTPEQLLLCKGSCKRFRIEYNDPSKFKDEMIKLQQQYKTQIMIAAIPFDGRTKATIIVPEKLERYDKCRLIMDLQVTTHPLMIEQSQTIPDKEQFSEMVRKAINFINDQHFNKVVLARTLNFHLKDNPPISSWLTNLLYKNNQGYIFSMGTDDCQTLIGASPELLVKKDGAMVTINPLAGSRKQTFNKIKDAYLEKELLNSDKDLYEHKIVVDYMCEKLHPYLSDIEFNQRPEILYTDTMIHLSTVIKGKLTNNTMDALDLAQLLHPTPAICGEPQKQSLHFIQEIEPFNRGFYTGLVGYMDSNGDGEWVITIRCAAIEDKKVTLFAGAGIVNNSVPNSEYNEISAKLTTMLDAMELKE</sequence>
<dbReference type="OrthoDB" id="9803598at2"/>
<keyword evidence="4" id="KW-0413">Isomerase</keyword>
<dbReference type="Pfam" id="PF00425">
    <property type="entry name" value="Chorismate_bind"/>
    <property type="match status" value="1"/>
</dbReference>
<organism evidence="7 8">
    <name type="scientific">Lysinibacillus macroides</name>
    <dbReference type="NCBI Taxonomy" id="33935"/>
    <lineage>
        <taxon>Bacteria</taxon>
        <taxon>Bacillati</taxon>
        <taxon>Bacillota</taxon>
        <taxon>Bacilli</taxon>
        <taxon>Bacillales</taxon>
        <taxon>Bacillaceae</taxon>
        <taxon>Lysinibacillus</taxon>
    </lineage>
</organism>
<dbReference type="AlphaFoldDB" id="A0A0N0CVK1"/>
<evidence type="ECO:0000256" key="2">
    <source>
        <dbReference type="ARBA" id="ARBA00005297"/>
    </source>
</evidence>
<gene>
    <name evidence="7" type="ORF">ADM90_18370</name>
</gene>
<proteinExistence type="inferred from homology"/>
<dbReference type="EC" id="5.4.4.2" evidence="3"/>
<feature type="domain" description="Chorismate-utilising enzyme C-terminal" evidence="6">
    <location>
        <begin position="111"/>
        <end position="367"/>
    </location>
</feature>
<dbReference type="InterPro" id="IPR005801">
    <property type="entry name" value="ADC_synthase"/>
</dbReference>
<dbReference type="PRINTS" id="PR00095">
    <property type="entry name" value="ANTSNTHASEI"/>
</dbReference>
<dbReference type="RefSeq" id="WP_152928046.1">
    <property type="nucleotide sequence ID" value="NZ_CP065643.1"/>
</dbReference>
<dbReference type="InterPro" id="IPR015890">
    <property type="entry name" value="Chorismate_C"/>
</dbReference>
<dbReference type="EMBL" id="LGCI01000010">
    <property type="protein sequence ID" value="KOY81487.1"/>
    <property type="molecule type" value="Genomic_DNA"/>
</dbReference>
<dbReference type="SUPFAM" id="SSF56322">
    <property type="entry name" value="ADC synthase"/>
    <property type="match status" value="1"/>
</dbReference>
<evidence type="ECO:0000256" key="3">
    <source>
        <dbReference type="ARBA" id="ARBA00012824"/>
    </source>
</evidence>
<dbReference type="InterPro" id="IPR004561">
    <property type="entry name" value="IsoChor_synthase"/>
</dbReference>
<keyword evidence="8" id="KW-1185">Reference proteome</keyword>
<dbReference type="PANTHER" id="PTHR42839:SF2">
    <property type="entry name" value="ISOCHORISMATE SYNTHASE ENTC"/>
    <property type="match status" value="1"/>
</dbReference>
<dbReference type="PATRIC" id="fig|33935.3.peg.2474"/>
<dbReference type="Gene3D" id="3.60.120.10">
    <property type="entry name" value="Anthranilate synthase"/>
    <property type="match status" value="1"/>
</dbReference>
<comment type="caution">
    <text evidence="7">The sequence shown here is derived from an EMBL/GenBank/DDBJ whole genome shotgun (WGS) entry which is preliminary data.</text>
</comment>
<dbReference type="InterPro" id="IPR019999">
    <property type="entry name" value="Anth_synth_I-like"/>
</dbReference>
<evidence type="ECO:0000259" key="6">
    <source>
        <dbReference type="Pfam" id="PF00425"/>
    </source>
</evidence>
<comment type="similarity">
    <text evidence="2">Belongs to the isochorismate synthase family.</text>
</comment>
<evidence type="ECO:0000313" key="7">
    <source>
        <dbReference type="EMBL" id="KOY81487.1"/>
    </source>
</evidence>
<comment type="catalytic activity">
    <reaction evidence="1">
        <text>chorismate = isochorismate</text>
        <dbReference type="Rhea" id="RHEA:18985"/>
        <dbReference type="ChEBI" id="CHEBI:29748"/>
        <dbReference type="ChEBI" id="CHEBI:29780"/>
        <dbReference type="EC" id="5.4.4.2"/>
    </reaction>
</comment>
<dbReference type="GO" id="GO:0009697">
    <property type="term" value="P:salicylic acid biosynthetic process"/>
    <property type="evidence" value="ECO:0007669"/>
    <property type="project" value="TreeGrafter"/>
</dbReference>